<dbReference type="Gene3D" id="3.40.50.1110">
    <property type="entry name" value="SGNH hydrolase"/>
    <property type="match status" value="1"/>
</dbReference>
<proteinExistence type="predicted"/>
<evidence type="ECO:0000313" key="1">
    <source>
        <dbReference type="EMBL" id="EKC31221.1"/>
    </source>
</evidence>
<dbReference type="AlphaFoldDB" id="K1RAZ0"/>
<accession>K1RAZ0</accession>
<name>K1RAZ0_MAGGI</name>
<reference evidence="1" key="1">
    <citation type="journal article" date="2012" name="Nature">
        <title>The oyster genome reveals stress adaptation and complexity of shell formation.</title>
        <authorList>
            <person name="Zhang G."/>
            <person name="Fang X."/>
            <person name="Guo X."/>
            <person name="Li L."/>
            <person name="Luo R."/>
            <person name="Xu F."/>
            <person name="Yang P."/>
            <person name="Zhang L."/>
            <person name="Wang X."/>
            <person name="Qi H."/>
            <person name="Xiong Z."/>
            <person name="Que H."/>
            <person name="Xie Y."/>
            <person name="Holland P.W."/>
            <person name="Paps J."/>
            <person name="Zhu Y."/>
            <person name="Wu F."/>
            <person name="Chen Y."/>
            <person name="Wang J."/>
            <person name="Peng C."/>
            <person name="Meng J."/>
            <person name="Yang L."/>
            <person name="Liu J."/>
            <person name="Wen B."/>
            <person name="Zhang N."/>
            <person name="Huang Z."/>
            <person name="Zhu Q."/>
            <person name="Feng Y."/>
            <person name="Mount A."/>
            <person name="Hedgecock D."/>
            <person name="Xu Z."/>
            <person name="Liu Y."/>
            <person name="Domazet-Loso T."/>
            <person name="Du Y."/>
            <person name="Sun X."/>
            <person name="Zhang S."/>
            <person name="Liu B."/>
            <person name="Cheng P."/>
            <person name="Jiang X."/>
            <person name="Li J."/>
            <person name="Fan D."/>
            <person name="Wang W."/>
            <person name="Fu W."/>
            <person name="Wang T."/>
            <person name="Wang B."/>
            <person name="Zhang J."/>
            <person name="Peng Z."/>
            <person name="Li Y."/>
            <person name="Li N."/>
            <person name="Wang J."/>
            <person name="Chen M."/>
            <person name="He Y."/>
            <person name="Tan F."/>
            <person name="Song X."/>
            <person name="Zheng Q."/>
            <person name="Huang R."/>
            <person name="Yang H."/>
            <person name="Du X."/>
            <person name="Chen L."/>
            <person name="Yang M."/>
            <person name="Gaffney P.M."/>
            <person name="Wang S."/>
            <person name="Luo L."/>
            <person name="She Z."/>
            <person name="Ming Y."/>
            <person name="Huang W."/>
            <person name="Zhang S."/>
            <person name="Huang B."/>
            <person name="Zhang Y."/>
            <person name="Qu T."/>
            <person name="Ni P."/>
            <person name="Miao G."/>
            <person name="Wang J."/>
            <person name="Wang Q."/>
            <person name="Steinberg C.E."/>
            <person name="Wang H."/>
            <person name="Li N."/>
            <person name="Qian L."/>
            <person name="Zhang G."/>
            <person name="Li Y."/>
            <person name="Yang H."/>
            <person name="Liu X."/>
            <person name="Wang J."/>
            <person name="Yin Y."/>
            <person name="Wang J."/>
        </authorList>
    </citation>
    <scope>NUCLEOTIDE SEQUENCE [LARGE SCALE GENOMIC DNA]</scope>
    <source>
        <strain evidence="1">05x7-T-G4-1.051#20</strain>
    </source>
</reference>
<dbReference type="SUPFAM" id="SSF52266">
    <property type="entry name" value="SGNH hydrolase"/>
    <property type="match status" value="1"/>
</dbReference>
<dbReference type="HOGENOM" id="CLU_1519306_0_0_1"/>
<protein>
    <recommendedName>
        <fullName evidence="2">SGNH hydrolase-type esterase domain-containing protein</fullName>
    </recommendedName>
</protein>
<organism evidence="1">
    <name type="scientific">Magallana gigas</name>
    <name type="common">Pacific oyster</name>
    <name type="synonym">Crassostrea gigas</name>
    <dbReference type="NCBI Taxonomy" id="29159"/>
    <lineage>
        <taxon>Eukaryota</taxon>
        <taxon>Metazoa</taxon>
        <taxon>Spiralia</taxon>
        <taxon>Lophotrochozoa</taxon>
        <taxon>Mollusca</taxon>
        <taxon>Bivalvia</taxon>
        <taxon>Autobranchia</taxon>
        <taxon>Pteriomorphia</taxon>
        <taxon>Ostreida</taxon>
        <taxon>Ostreoidea</taxon>
        <taxon>Ostreidae</taxon>
        <taxon>Magallana</taxon>
    </lineage>
</organism>
<gene>
    <name evidence="1" type="ORF">CGI_10003690</name>
</gene>
<sequence length="177" mass="20264">MAGVDPESTKTHVCLLGHSYIRRLAEFMTVNPNLQNLNLDDDRYNISVCARGGLRTYDLHRMIRDVTETPHMFFIQIGGNDIGFIPNKQIVTNIVSFAEYLIYGLGTRVVIIGQLLRRDPSANPPGYNESVTEVNDLLTQKTGRLYFTGPQKSRSARILHYDVRFRSLLCIYLRRPF</sequence>
<dbReference type="InterPro" id="IPR036514">
    <property type="entry name" value="SGNH_hydro_sf"/>
</dbReference>
<evidence type="ECO:0008006" key="2">
    <source>
        <dbReference type="Google" id="ProtNLM"/>
    </source>
</evidence>
<dbReference type="EMBL" id="JH816590">
    <property type="protein sequence ID" value="EKC31221.1"/>
    <property type="molecule type" value="Genomic_DNA"/>
</dbReference>
<dbReference type="InParanoid" id="K1RAZ0"/>